<dbReference type="InterPro" id="IPR010093">
    <property type="entry name" value="SinI_DNA-bd"/>
</dbReference>
<protein>
    <submittedName>
        <fullName evidence="3">Helix-turn-helix domain-containing protein</fullName>
    </submittedName>
</protein>
<evidence type="ECO:0000313" key="3">
    <source>
        <dbReference type="EMBL" id="NMR20939.1"/>
    </source>
</evidence>
<organism evidence="3 4">
    <name type="scientific">Cellulomonas fimi</name>
    <dbReference type="NCBI Taxonomy" id="1708"/>
    <lineage>
        <taxon>Bacteria</taxon>
        <taxon>Bacillati</taxon>
        <taxon>Actinomycetota</taxon>
        <taxon>Actinomycetes</taxon>
        <taxon>Micrococcales</taxon>
        <taxon>Cellulomonadaceae</taxon>
        <taxon>Cellulomonas</taxon>
    </lineage>
</organism>
<name>A0A7Y0QIJ8_CELFI</name>
<feature type="region of interest" description="Disordered" evidence="1">
    <location>
        <begin position="1"/>
        <end position="31"/>
    </location>
</feature>
<keyword evidence="4" id="KW-1185">Reference proteome</keyword>
<evidence type="ECO:0000313" key="4">
    <source>
        <dbReference type="Proteomes" id="UP000562124"/>
    </source>
</evidence>
<sequence>MDTPATTTLRLIPRRRRPDGTSGSPSQTTRTLNVTVRPDTRLLLSVEEAAERLDIGRTLLYELIAAGQVQTIHVGRLHKVPVDSLREFVDRQRALANEAATRGGEAG</sequence>
<dbReference type="RefSeq" id="WP_169325312.1">
    <property type="nucleotide sequence ID" value="NZ_JABCJJ010000019.1"/>
</dbReference>
<dbReference type="EMBL" id="JABCJJ010000019">
    <property type="protein sequence ID" value="NMR20939.1"/>
    <property type="molecule type" value="Genomic_DNA"/>
</dbReference>
<evidence type="ECO:0000259" key="2">
    <source>
        <dbReference type="Pfam" id="PF12728"/>
    </source>
</evidence>
<dbReference type="GO" id="GO:0003677">
    <property type="term" value="F:DNA binding"/>
    <property type="evidence" value="ECO:0007669"/>
    <property type="project" value="InterPro"/>
</dbReference>
<proteinExistence type="predicted"/>
<dbReference type="InterPro" id="IPR041657">
    <property type="entry name" value="HTH_17"/>
</dbReference>
<dbReference type="Pfam" id="PF12728">
    <property type="entry name" value="HTH_17"/>
    <property type="match status" value="1"/>
</dbReference>
<comment type="caution">
    <text evidence="3">The sequence shown here is derived from an EMBL/GenBank/DDBJ whole genome shotgun (WGS) entry which is preliminary data.</text>
</comment>
<dbReference type="AlphaFoldDB" id="A0A7Y0QIJ8"/>
<evidence type="ECO:0000256" key="1">
    <source>
        <dbReference type="SAM" id="MobiDB-lite"/>
    </source>
</evidence>
<accession>A0A7Y0QIJ8</accession>
<feature type="domain" description="Helix-turn-helix" evidence="2">
    <location>
        <begin position="43"/>
        <end position="93"/>
    </location>
</feature>
<gene>
    <name evidence="3" type="ORF">HIR71_12040</name>
</gene>
<dbReference type="NCBIfam" id="TIGR01764">
    <property type="entry name" value="excise"/>
    <property type="match status" value="1"/>
</dbReference>
<reference evidence="3 4" key="1">
    <citation type="submission" date="2020-04" db="EMBL/GenBank/DDBJ databases">
        <title>Sequencing and Assembly of C. fimi.</title>
        <authorList>
            <person name="Ramsey A.R."/>
        </authorList>
    </citation>
    <scope>NUCLEOTIDE SEQUENCE [LARGE SCALE GENOMIC DNA]</scope>
    <source>
        <strain evidence="3 4">SB</strain>
    </source>
</reference>
<feature type="compositionally biased region" description="Polar residues" evidence="1">
    <location>
        <begin position="21"/>
        <end position="31"/>
    </location>
</feature>
<dbReference type="Proteomes" id="UP000562124">
    <property type="component" value="Unassembled WGS sequence"/>
</dbReference>
<feature type="compositionally biased region" description="Low complexity" evidence="1">
    <location>
        <begin position="1"/>
        <end position="11"/>
    </location>
</feature>